<dbReference type="Proteomes" id="UP000677918">
    <property type="component" value="Unassembled WGS sequence"/>
</dbReference>
<evidence type="ECO:0000256" key="3">
    <source>
        <dbReference type="ARBA" id="ARBA00023163"/>
    </source>
</evidence>
<dbReference type="AlphaFoldDB" id="A0A8J4H819"/>
<dbReference type="Pfam" id="PF12833">
    <property type="entry name" value="HTH_18"/>
    <property type="match status" value="1"/>
</dbReference>
<evidence type="ECO:0000313" key="5">
    <source>
        <dbReference type="EMBL" id="GIQ71536.1"/>
    </source>
</evidence>
<sequence length="274" mass="31918">MMFYSCQPADPAVRTYVQTIWYISQSGGEAVKMNPRMIPDGRYHMVINLGDPHRYVDKNGNITIPRRSHINAKQTEYVKIERFGHVEIMGIVFRPHGFYPFVRMPVSELTGVICNMEDIVSESFDQLEEQLAGIPSVQGKCLALERWLKDRFHRTAYSYTELRREITYAAEWMVRSSGALRVRELADNLNLHERTLERQFKTYFGVTPKQYANVQRIHAVLRHMLAKPGPMIDYAAIGEFYDQAHFTRVFKDMVGVTPKVYMHNRDLLSDLYNT</sequence>
<comment type="caution">
    <text evidence="5">The sequence shown here is derived from an EMBL/GenBank/DDBJ whole genome shotgun (WGS) entry which is preliminary data.</text>
</comment>
<evidence type="ECO:0000256" key="1">
    <source>
        <dbReference type="ARBA" id="ARBA00023015"/>
    </source>
</evidence>
<dbReference type="InterPro" id="IPR018060">
    <property type="entry name" value="HTH_AraC"/>
</dbReference>
<organism evidence="5 6">
    <name type="scientific">Xylanibacillus composti</name>
    <dbReference type="NCBI Taxonomy" id="1572762"/>
    <lineage>
        <taxon>Bacteria</taxon>
        <taxon>Bacillati</taxon>
        <taxon>Bacillota</taxon>
        <taxon>Bacilli</taxon>
        <taxon>Bacillales</taxon>
        <taxon>Paenibacillaceae</taxon>
        <taxon>Xylanibacillus</taxon>
    </lineage>
</organism>
<keyword evidence="1" id="KW-0805">Transcription regulation</keyword>
<dbReference type="SUPFAM" id="SSF46689">
    <property type="entry name" value="Homeodomain-like"/>
    <property type="match status" value="2"/>
</dbReference>
<protein>
    <submittedName>
        <fullName evidence="5">AraC family transcriptional regulator</fullName>
    </submittedName>
</protein>
<dbReference type="InterPro" id="IPR046532">
    <property type="entry name" value="DUF6597"/>
</dbReference>
<keyword evidence="3" id="KW-0804">Transcription</keyword>
<name>A0A8J4H819_9BACL</name>
<dbReference type="Gene3D" id="1.10.10.60">
    <property type="entry name" value="Homeodomain-like"/>
    <property type="match status" value="1"/>
</dbReference>
<accession>A0A8J4H819</accession>
<dbReference type="GO" id="GO:0043565">
    <property type="term" value="F:sequence-specific DNA binding"/>
    <property type="evidence" value="ECO:0007669"/>
    <property type="project" value="InterPro"/>
</dbReference>
<dbReference type="Pfam" id="PF20240">
    <property type="entry name" value="DUF6597"/>
    <property type="match status" value="1"/>
</dbReference>
<dbReference type="PROSITE" id="PS00041">
    <property type="entry name" value="HTH_ARAC_FAMILY_1"/>
    <property type="match status" value="1"/>
</dbReference>
<dbReference type="PROSITE" id="PS01124">
    <property type="entry name" value="HTH_ARAC_FAMILY_2"/>
    <property type="match status" value="1"/>
</dbReference>
<gene>
    <name evidence="5" type="ORF">XYCOK13_43600</name>
</gene>
<keyword evidence="2" id="KW-0238">DNA-binding</keyword>
<dbReference type="InterPro" id="IPR018062">
    <property type="entry name" value="HTH_AraC-typ_CS"/>
</dbReference>
<dbReference type="InterPro" id="IPR050204">
    <property type="entry name" value="AraC_XylS_family_regulators"/>
</dbReference>
<evidence type="ECO:0000256" key="2">
    <source>
        <dbReference type="ARBA" id="ARBA00023125"/>
    </source>
</evidence>
<dbReference type="PANTHER" id="PTHR46796:SF13">
    <property type="entry name" value="HTH-TYPE TRANSCRIPTIONAL ACTIVATOR RHAS"/>
    <property type="match status" value="1"/>
</dbReference>
<dbReference type="EMBL" id="BOVK01000105">
    <property type="protein sequence ID" value="GIQ71536.1"/>
    <property type="molecule type" value="Genomic_DNA"/>
</dbReference>
<dbReference type="SMART" id="SM00342">
    <property type="entry name" value="HTH_ARAC"/>
    <property type="match status" value="1"/>
</dbReference>
<evidence type="ECO:0000313" key="6">
    <source>
        <dbReference type="Proteomes" id="UP000677918"/>
    </source>
</evidence>
<dbReference type="InterPro" id="IPR009057">
    <property type="entry name" value="Homeodomain-like_sf"/>
</dbReference>
<dbReference type="RefSeq" id="WP_213414331.1">
    <property type="nucleotide sequence ID" value="NZ_BOVK01000105.1"/>
</dbReference>
<keyword evidence="6" id="KW-1185">Reference proteome</keyword>
<feature type="domain" description="HTH araC/xylS-type" evidence="4">
    <location>
        <begin position="163"/>
        <end position="264"/>
    </location>
</feature>
<dbReference type="GO" id="GO:0003700">
    <property type="term" value="F:DNA-binding transcription factor activity"/>
    <property type="evidence" value="ECO:0007669"/>
    <property type="project" value="InterPro"/>
</dbReference>
<evidence type="ECO:0000259" key="4">
    <source>
        <dbReference type="PROSITE" id="PS01124"/>
    </source>
</evidence>
<dbReference type="PANTHER" id="PTHR46796">
    <property type="entry name" value="HTH-TYPE TRANSCRIPTIONAL ACTIVATOR RHAS-RELATED"/>
    <property type="match status" value="1"/>
</dbReference>
<reference evidence="5" key="1">
    <citation type="submission" date="2021-04" db="EMBL/GenBank/DDBJ databases">
        <title>Draft genome sequence of Xylanibacillus composti strain K13.</title>
        <authorList>
            <person name="Uke A."/>
            <person name="Chhe C."/>
            <person name="Baramee S."/>
            <person name="Kosugi A."/>
        </authorList>
    </citation>
    <scope>NUCLEOTIDE SEQUENCE</scope>
    <source>
        <strain evidence="5">K13</strain>
    </source>
</reference>
<proteinExistence type="predicted"/>